<keyword evidence="2 3" id="KW-0808">Transferase</keyword>
<organism evidence="3 4">
    <name type="scientific">Frigoriglobus tundricola</name>
    <dbReference type="NCBI Taxonomy" id="2774151"/>
    <lineage>
        <taxon>Bacteria</taxon>
        <taxon>Pseudomonadati</taxon>
        <taxon>Planctomycetota</taxon>
        <taxon>Planctomycetia</taxon>
        <taxon>Gemmatales</taxon>
        <taxon>Gemmataceae</taxon>
        <taxon>Frigoriglobus</taxon>
    </lineage>
</organism>
<dbReference type="GO" id="GO:0016758">
    <property type="term" value="F:hexosyltransferase activity"/>
    <property type="evidence" value="ECO:0007669"/>
    <property type="project" value="TreeGrafter"/>
</dbReference>
<dbReference type="CDD" id="cd06533">
    <property type="entry name" value="Glyco_transf_WecG_TagA"/>
    <property type="match status" value="1"/>
</dbReference>
<protein>
    <submittedName>
        <fullName evidence="3">GT26 family glycosyltransferase</fullName>
    </submittedName>
</protein>
<accession>A0A6M5YZC7</accession>
<keyword evidence="1" id="KW-0328">Glycosyltransferase</keyword>
<keyword evidence="4" id="KW-1185">Reference proteome</keyword>
<evidence type="ECO:0000313" key="4">
    <source>
        <dbReference type="Proteomes" id="UP000503447"/>
    </source>
</evidence>
<dbReference type="PANTHER" id="PTHR34136:SF1">
    <property type="entry name" value="UDP-N-ACETYL-D-MANNOSAMINURONIC ACID TRANSFERASE"/>
    <property type="match status" value="1"/>
</dbReference>
<dbReference type="Proteomes" id="UP000503447">
    <property type="component" value="Chromosome"/>
</dbReference>
<evidence type="ECO:0000256" key="1">
    <source>
        <dbReference type="ARBA" id="ARBA00022676"/>
    </source>
</evidence>
<reference evidence="4" key="1">
    <citation type="submission" date="2020-05" db="EMBL/GenBank/DDBJ databases">
        <title>Frigoriglobus tundricola gen. nov., sp. nov., a psychrotolerant cellulolytic planctomycete of the family Gemmataceae with two divergent copies of 16S rRNA gene.</title>
        <authorList>
            <person name="Kulichevskaya I.S."/>
            <person name="Ivanova A.A."/>
            <person name="Naumoff D.G."/>
            <person name="Beletsky A.V."/>
            <person name="Rijpstra W.I.C."/>
            <person name="Sinninghe Damste J.S."/>
            <person name="Mardanov A.V."/>
            <person name="Ravin N.V."/>
            <person name="Dedysh S.N."/>
        </authorList>
    </citation>
    <scope>NUCLEOTIDE SEQUENCE [LARGE SCALE GENOMIC DNA]</scope>
    <source>
        <strain evidence="4">PL17</strain>
    </source>
</reference>
<sequence>MSVPDSSPSLAPVVVWGVPFAPFTLAQALDEVERLIAAGRPRFFMTVNLHTAMLTAQDPAIRAAVDAAAFIVADGMPVVWASRLQPRRLPERVTGADMFPALCERAAKQGYRVYFLGGPPGVGEEAARNLTSRYPGLQVVGVESPPYRAATPQEEAELLDRIRAVRPQLLFVAFGQPKGEYWVHKNCPALDGTICAQVGAALDFAAGRINRAPRWMQKTGLEWVYRLWKEPRRLFSRYAQNAAFVVRMVIQDFKNRPRRHSRPAR</sequence>
<dbReference type="Pfam" id="PF03808">
    <property type="entry name" value="Glyco_tran_WecG"/>
    <property type="match status" value="1"/>
</dbReference>
<evidence type="ECO:0000256" key="2">
    <source>
        <dbReference type="ARBA" id="ARBA00022679"/>
    </source>
</evidence>
<dbReference type="InterPro" id="IPR004629">
    <property type="entry name" value="WecG_TagA_CpsF"/>
</dbReference>
<proteinExistence type="predicted"/>
<dbReference type="NCBIfam" id="TIGR00696">
    <property type="entry name" value="wecG_tagA_cpsF"/>
    <property type="match status" value="1"/>
</dbReference>
<evidence type="ECO:0000313" key="3">
    <source>
        <dbReference type="EMBL" id="QJW99218.1"/>
    </source>
</evidence>
<dbReference type="EMBL" id="CP053452">
    <property type="protein sequence ID" value="QJW99218.1"/>
    <property type="molecule type" value="Genomic_DNA"/>
</dbReference>
<dbReference type="KEGG" id="ftj:FTUN_6820"/>
<dbReference type="RefSeq" id="WP_171474221.1">
    <property type="nucleotide sequence ID" value="NZ_CP053452.2"/>
</dbReference>
<name>A0A6M5YZC7_9BACT</name>
<dbReference type="PANTHER" id="PTHR34136">
    <property type="match status" value="1"/>
</dbReference>
<gene>
    <name evidence="3" type="ORF">FTUN_6820</name>
</gene>
<dbReference type="AlphaFoldDB" id="A0A6M5YZC7"/>